<evidence type="ECO:0000313" key="2">
    <source>
        <dbReference type="EMBL" id="WLG82747.1"/>
    </source>
</evidence>
<gene>
    <name evidence="2" type="ORF">PSH97_16600</name>
</gene>
<evidence type="ECO:0008006" key="4">
    <source>
        <dbReference type="Google" id="ProtNLM"/>
    </source>
</evidence>
<evidence type="ECO:0000313" key="3">
    <source>
        <dbReference type="Proteomes" id="UP001239418"/>
    </source>
</evidence>
<reference evidence="2 3" key="1">
    <citation type="submission" date="2023-02" db="EMBL/GenBank/DDBJ databases">
        <title>Evolution of Hrp T3SS in non-pathogenic Pseudomonas fluorescens.</title>
        <authorList>
            <person name="Liao K."/>
            <person name="Wei H."/>
            <person name="Gu Y."/>
        </authorList>
    </citation>
    <scope>NUCLEOTIDE SEQUENCE [LARGE SCALE GENOMIC DNA]</scope>
    <source>
        <strain evidence="2 3">FP1935</strain>
    </source>
</reference>
<proteinExistence type="predicted"/>
<dbReference type="Proteomes" id="UP001239418">
    <property type="component" value="Chromosome"/>
</dbReference>
<sequence length="477" mass="54488">MDRTPAKQTKNNRSPSWSRNELILALDLFLDHPRESLSEDHPDVVELSDFLRRMGTLMGRPMPQNFRSPYAVVMKLANFSHFDPSHIDASLQGLPNGGKGCELVWREFFGVPHRLASAVATIRAEVEAGNVNSISPKSATRTVTSYITRICQNDSNWQYPTRSAAEASNTFSSQHGYGHEEWLFRFEWQIGGWQYGFLQGVNKGWESRLARGERAGDVVLYTLTPDGRRYVARICHIEFLDEAQGIAALDHYKRVGWYDRMLEEIDAVDGDRSGLGNGEWAPYVLNVRFRPEDVEWYPPNTLAEAGDPVLHYNRYQLIELNHEASLPETVNTRRPARKGQNLPPIQDSYFRSGGSGRECSPEHGIMQAALHEELRIEYPGANIVFEENFVDVTVTTEMENILFEVKSDFCTRRVLRLAIGQLLEYAYYWNELPEKAVRLVAVGRTALSPEDERYLRYLTGKLNLPLEYRQVKLPSEA</sequence>
<protein>
    <recommendedName>
        <fullName evidence="4">Protein NO VEIN C-terminal domain-containing protein</fullName>
    </recommendedName>
</protein>
<dbReference type="RefSeq" id="WP_305445856.1">
    <property type="nucleotide sequence ID" value="NZ_CP117454.1"/>
</dbReference>
<evidence type="ECO:0000256" key="1">
    <source>
        <dbReference type="SAM" id="MobiDB-lite"/>
    </source>
</evidence>
<accession>A0ABY9EPS7</accession>
<organism evidence="2 3">
    <name type="scientific">Pseudomonas cucumis</name>
    <dbReference type="NCBI Taxonomy" id="2954082"/>
    <lineage>
        <taxon>Bacteria</taxon>
        <taxon>Pseudomonadati</taxon>
        <taxon>Pseudomonadota</taxon>
        <taxon>Gammaproteobacteria</taxon>
        <taxon>Pseudomonadales</taxon>
        <taxon>Pseudomonadaceae</taxon>
        <taxon>Pseudomonas</taxon>
    </lineage>
</organism>
<keyword evidence="3" id="KW-1185">Reference proteome</keyword>
<name>A0ABY9EPS7_9PSED</name>
<dbReference type="EMBL" id="CP117454">
    <property type="protein sequence ID" value="WLG82747.1"/>
    <property type="molecule type" value="Genomic_DNA"/>
</dbReference>
<feature type="region of interest" description="Disordered" evidence="1">
    <location>
        <begin position="330"/>
        <end position="358"/>
    </location>
</feature>